<organism evidence="2">
    <name type="scientific">viral metagenome</name>
    <dbReference type="NCBI Taxonomy" id="1070528"/>
    <lineage>
        <taxon>unclassified sequences</taxon>
        <taxon>metagenomes</taxon>
        <taxon>organismal metagenomes</taxon>
    </lineage>
</organism>
<sequence length="66" mass="7882">MEHLNKDEVKFLIRVMRKTASVGLDMLRREKFESNEAKLFLKISNRVGQMFLKMLDLLERGEKEKI</sequence>
<dbReference type="AlphaFoldDB" id="A0A6M3XK18"/>
<proteinExistence type="predicted"/>
<evidence type="ECO:0000313" key="1">
    <source>
        <dbReference type="EMBL" id="QJA89248.1"/>
    </source>
</evidence>
<reference evidence="2" key="1">
    <citation type="submission" date="2020-03" db="EMBL/GenBank/DDBJ databases">
        <title>The deep terrestrial virosphere.</title>
        <authorList>
            <person name="Holmfeldt K."/>
            <person name="Nilsson E."/>
            <person name="Simone D."/>
            <person name="Lopez-Fernandez M."/>
            <person name="Wu X."/>
            <person name="de Brujin I."/>
            <person name="Lundin D."/>
            <person name="Andersson A."/>
            <person name="Bertilsson S."/>
            <person name="Dopson M."/>
        </authorList>
    </citation>
    <scope>NUCLEOTIDE SEQUENCE</scope>
    <source>
        <strain evidence="1">MM415B02581</strain>
        <strain evidence="2">TM448B01214</strain>
    </source>
</reference>
<dbReference type="EMBL" id="MT144718">
    <property type="protein sequence ID" value="QJH98142.1"/>
    <property type="molecule type" value="Genomic_DNA"/>
</dbReference>
<evidence type="ECO:0000313" key="2">
    <source>
        <dbReference type="EMBL" id="QJH98142.1"/>
    </source>
</evidence>
<accession>A0A6M3XK18</accession>
<name>A0A6M3XK18_9ZZZZ</name>
<protein>
    <submittedName>
        <fullName evidence="2">Uncharacterized protein</fullName>
    </submittedName>
</protein>
<gene>
    <name evidence="1" type="ORF">MM415B02581_0006</name>
    <name evidence="2" type="ORF">TM448B01214_0013</name>
</gene>
<dbReference type="EMBL" id="MT142833">
    <property type="protein sequence ID" value="QJA89248.1"/>
    <property type="molecule type" value="Genomic_DNA"/>
</dbReference>